<evidence type="ECO:0000313" key="2">
    <source>
        <dbReference type="Proteomes" id="UP000002036"/>
    </source>
</evidence>
<dbReference type="HOGENOM" id="CLU_160156_0_0_1"/>
<dbReference type="EMBL" id="CU928167">
    <property type="protein sequence ID" value="CAR22276.1"/>
    <property type="molecule type" value="Genomic_DNA"/>
</dbReference>
<dbReference type="FunCoup" id="C5DER5">
    <property type="interactions" value="33"/>
</dbReference>
<dbReference type="RefSeq" id="XP_002552714.1">
    <property type="nucleotide sequence ID" value="XM_002552668.1"/>
</dbReference>
<dbReference type="Proteomes" id="UP000002036">
    <property type="component" value="Chromosome C"/>
</dbReference>
<accession>C5DER5</accession>
<organism evidence="1 2">
    <name type="scientific">Lachancea thermotolerans (strain ATCC 56472 / CBS 6340 / NRRL Y-8284)</name>
    <name type="common">Yeast</name>
    <name type="synonym">Kluyveromyces thermotolerans</name>
    <dbReference type="NCBI Taxonomy" id="559295"/>
    <lineage>
        <taxon>Eukaryota</taxon>
        <taxon>Fungi</taxon>
        <taxon>Dikarya</taxon>
        <taxon>Ascomycota</taxon>
        <taxon>Saccharomycotina</taxon>
        <taxon>Saccharomycetes</taxon>
        <taxon>Saccharomycetales</taxon>
        <taxon>Saccharomycetaceae</taxon>
        <taxon>Lachancea</taxon>
    </lineage>
</organism>
<dbReference type="GO" id="GO:0042720">
    <property type="term" value="C:mitochondrial inner membrane peptidase complex"/>
    <property type="evidence" value="ECO:0007669"/>
    <property type="project" value="InterPro"/>
</dbReference>
<dbReference type="STRING" id="559295.C5DER5"/>
<dbReference type="KEGG" id="lth:KLTH0C11484g"/>
<keyword evidence="2" id="KW-1185">Reference proteome</keyword>
<dbReference type="Pfam" id="PF11093">
    <property type="entry name" value="Mitochondr_Som1"/>
    <property type="match status" value="1"/>
</dbReference>
<proteinExistence type="predicted"/>
<dbReference type="AlphaFoldDB" id="C5DER5"/>
<dbReference type="OMA" id="NECHFDG"/>
<protein>
    <submittedName>
        <fullName evidence="1">KLTH0C11484p</fullName>
    </submittedName>
</protein>
<dbReference type="InParanoid" id="C5DER5"/>
<evidence type="ECO:0000313" key="1">
    <source>
        <dbReference type="EMBL" id="CAR22276.1"/>
    </source>
</evidence>
<dbReference type="GeneID" id="8291601"/>
<gene>
    <name evidence="1" type="ordered locus">KLTH0C11484g</name>
</gene>
<reference evidence="1 2" key="1">
    <citation type="journal article" date="2009" name="Genome Res.">
        <title>Comparative genomics of protoploid Saccharomycetaceae.</title>
        <authorList>
            <consortium name="The Genolevures Consortium"/>
            <person name="Souciet J.-L."/>
            <person name="Dujon B."/>
            <person name="Gaillardin C."/>
            <person name="Johnston M."/>
            <person name="Baret P.V."/>
            <person name="Cliften P."/>
            <person name="Sherman D.J."/>
            <person name="Weissenbach J."/>
            <person name="Westhof E."/>
            <person name="Wincker P."/>
            <person name="Jubin C."/>
            <person name="Poulain J."/>
            <person name="Barbe V."/>
            <person name="Segurens B."/>
            <person name="Artiguenave F."/>
            <person name="Anthouard V."/>
            <person name="Vacherie B."/>
            <person name="Val M.-E."/>
            <person name="Fulton R.S."/>
            <person name="Minx P."/>
            <person name="Wilson R."/>
            <person name="Durrens P."/>
            <person name="Jean G."/>
            <person name="Marck C."/>
            <person name="Martin T."/>
            <person name="Nikolski M."/>
            <person name="Rolland T."/>
            <person name="Seret M.-L."/>
            <person name="Casaregola S."/>
            <person name="Despons L."/>
            <person name="Fairhead C."/>
            <person name="Fischer G."/>
            <person name="Lafontaine I."/>
            <person name="Leh V."/>
            <person name="Lemaire M."/>
            <person name="de Montigny J."/>
            <person name="Neuveglise C."/>
            <person name="Thierry A."/>
            <person name="Blanc-Lenfle I."/>
            <person name="Bleykasten C."/>
            <person name="Diffels J."/>
            <person name="Fritsch E."/>
            <person name="Frangeul L."/>
            <person name="Goeffon A."/>
            <person name="Jauniaux N."/>
            <person name="Kachouri-Lafond R."/>
            <person name="Payen C."/>
            <person name="Potier S."/>
            <person name="Pribylova L."/>
            <person name="Ozanne C."/>
            <person name="Richard G.-F."/>
            <person name="Sacerdot C."/>
            <person name="Straub M.-L."/>
            <person name="Talla E."/>
        </authorList>
    </citation>
    <scope>NUCLEOTIDE SEQUENCE [LARGE SCALE GENOMIC DNA]</scope>
    <source>
        <strain evidence="2">ATCC 56472 / CBS 6340 / NRRL Y-8284</strain>
    </source>
</reference>
<sequence>MAPPTLVFGKEELKGIWEKAAEPCFLKALVQNECEFNGHEYVCTPFKRLFKECGAGKRIVRIEVTDQDTNHLAFDATVTRFWESSRRCT</sequence>
<dbReference type="OrthoDB" id="3983163at2759"/>
<name>C5DER5_LACTC</name>
<dbReference type="InterPro" id="IPR024645">
    <property type="entry name" value="Mitochondr_Som1"/>
</dbReference>